<evidence type="ECO:0000256" key="5">
    <source>
        <dbReference type="ARBA" id="ARBA00022741"/>
    </source>
</evidence>
<dbReference type="SMART" id="SM00388">
    <property type="entry name" value="HisKA"/>
    <property type="match status" value="1"/>
</dbReference>
<feature type="domain" description="Histidine kinase" evidence="10">
    <location>
        <begin position="352"/>
        <end position="556"/>
    </location>
</feature>
<keyword evidence="3" id="KW-0597">Phosphoprotein</keyword>
<dbReference type="Pfam" id="PF08447">
    <property type="entry name" value="PAS_3"/>
    <property type="match status" value="1"/>
</dbReference>
<feature type="transmembrane region" description="Helical" evidence="9">
    <location>
        <begin position="36"/>
        <end position="56"/>
    </location>
</feature>
<dbReference type="InterPro" id="IPR013655">
    <property type="entry name" value="PAS_fold_3"/>
</dbReference>
<feature type="transmembrane region" description="Helical" evidence="9">
    <location>
        <begin position="119"/>
        <end position="141"/>
    </location>
</feature>
<organism evidence="13 14">
    <name type="scientific">Sporomusa acidovorans (strain ATCC 49682 / DSM 3132 / Mol)</name>
    <dbReference type="NCBI Taxonomy" id="1123286"/>
    <lineage>
        <taxon>Bacteria</taxon>
        <taxon>Bacillati</taxon>
        <taxon>Bacillota</taxon>
        <taxon>Negativicutes</taxon>
        <taxon>Selenomonadales</taxon>
        <taxon>Sporomusaceae</taxon>
        <taxon>Sporomusa</taxon>
    </lineage>
</organism>
<proteinExistence type="predicted"/>
<feature type="transmembrane region" description="Helical" evidence="9">
    <location>
        <begin position="180"/>
        <end position="201"/>
    </location>
</feature>
<dbReference type="PROSITE" id="PS50113">
    <property type="entry name" value="PAC"/>
    <property type="match status" value="1"/>
</dbReference>
<keyword evidence="6" id="KW-0418">Kinase</keyword>
<dbReference type="NCBIfam" id="TIGR00229">
    <property type="entry name" value="sensory_box"/>
    <property type="match status" value="1"/>
</dbReference>
<reference evidence="13" key="1">
    <citation type="submission" date="2024-05" db="EMBL/GenBank/DDBJ databases">
        <title>Isolation and characterization of Sporomusa carbonis sp. nov., a carboxydotrophic hydrogenogen in the genus of Sporomusa isolated from a charcoal burning pile.</title>
        <authorList>
            <person name="Boeer T."/>
            <person name="Rosenbaum F."/>
            <person name="Eysell L."/>
            <person name="Mueller V."/>
            <person name="Daniel R."/>
            <person name="Poehlein A."/>
        </authorList>
    </citation>
    <scope>NUCLEOTIDE SEQUENCE [LARGE SCALE GENOMIC DNA]</scope>
    <source>
        <strain evidence="13">DSM 3132</strain>
    </source>
</reference>
<dbReference type="EC" id="2.7.13.3" evidence="2"/>
<dbReference type="InterPro" id="IPR000014">
    <property type="entry name" value="PAS"/>
</dbReference>
<dbReference type="SUPFAM" id="SSF55874">
    <property type="entry name" value="ATPase domain of HSP90 chaperone/DNA topoisomerase II/histidine kinase"/>
    <property type="match status" value="1"/>
</dbReference>
<protein>
    <recommendedName>
        <fullName evidence="2">histidine kinase</fullName>
        <ecNumber evidence="2">2.7.13.3</ecNumber>
    </recommendedName>
</protein>
<keyword evidence="9" id="KW-0472">Membrane</keyword>
<gene>
    <name evidence="13" type="primary">sasA_8</name>
    <name evidence="13" type="ORF">SPACI_013880</name>
</gene>
<dbReference type="Pfam" id="PF02518">
    <property type="entry name" value="HATPase_c"/>
    <property type="match status" value="1"/>
</dbReference>
<dbReference type="EMBL" id="CP155571">
    <property type="protein sequence ID" value="XFO71373.1"/>
    <property type="molecule type" value="Genomic_DNA"/>
</dbReference>
<feature type="domain" description="PAC" evidence="12">
    <location>
        <begin position="287"/>
        <end position="339"/>
    </location>
</feature>
<evidence type="ECO:0000259" key="11">
    <source>
        <dbReference type="PROSITE" id="PS50112"/>
    </source>
</evidence>
<keyword evidence="4 13" id="KW-0808">Transferase</keyword>
<dbReference type="InterPro" id="IPR036097">
    <property type="entry name" value="HisK_dim/P_sf"/>
</dbReference>
<dbReference type="InterPro" id="IPR003661">
    <property type="entry name" value="HisK_dim/P_dom"/>
</dbReference>
<dbReference type="InterPro" id="IPR035965">
    <property type="entry name" value="PAS-like_dom_sf"/>
</dbReference>
<dbReference type="PANTHER" id="PTHR43065">
    <property type="entry name" value="SENSOR HISTIDINE KINASE"/>
    <property type="match status" value="1"/>
</dbReference>
<dbReference type="CDD" id="cd00082">
    <property type="entry name" value="HisKA"/>
    <property type="match status" value="1"/>
</dbReference>
<dbReference type="InterPro" id="IPR003594">
    <property type="entry name" value="HATPase_dom"/>
</dbReference>
<keyword evidence="5" id="KW-0547">Nucleotide-binding</keyword>
<dbReference type="PROSITE" id="PS50109">
    <property type="entry name" value="HIS_KIN"/>
    <property type="match status" value="1"/>
</dbReference>
<feature type="transmembrane region" description="Helical" evidence="9">
    <location>
        <begin position="96"/>
        <end position="113"/>
    </location>
</feature>
<dbReference type="InterPro" id="IPR001610">
    <property type="entry name" value="PAC"/>
</dbReference>
<evidence type="ECO:0000259" key="12">
    <source>
        <dbReference type="PROSITE" id="PS50113"/>
    </source>
</evidence>
<dbReference type="InterPro" id="IPR004358">
    <property type="entry name" value="Sig_transdc_His_kin-like_C"/>
</dbReference>
<feature type="transmembrane region" description="Helical" evidence="9">
    <location>
        <begin position="6"/>
        <end position="29"/>
    </location>
</feature>
<evidence type="ECO:0000256" key="2">
    <source>
        <dbReference type="ARBA" id="ARBA00012438"/>
    </source>
</evidence>
<dbReference type="GO" id="GO:0016740">
    <property type="term" value="F:transferase activity"/>
    <property type="evidence" value="ECO:0007669"/>
    <property type="project" value="UniProtKB-KW"/>
</dbReference>
<name>A0ABZ3IZN0_SPOA4</name>
<comment type="catalytic activity">
    <reaction evidence="1">
        <text>ATP + protein L-histidine = ADP + protein N-phospho-L-histidine.</text>
        <dbReference type="EC" id="2.7.13.3"/>
    </reaction>
</comment>
<dbReference type="Pfam" id="PF00512">
    <property type="entry name" value="HisKA"/>
    <property type="match status" value="1"/>
</dbReference>
<evidence type="ECO:0000256" key="9">
    <source>
        <dbReference type="SAM" id="Phobius"/>
    </source>
</evidence>
<dbReference type="Gene3D" id="1.10.287.130">
    <property type="match status" value="1"/>
</dbReference>
<dbReference type="SMART" id="SM00387">
    <property type="entry name" value="HATPase_c"/>
    <property type="match status" value="1"/>
</dbReference>
<dbReference type="PANTHER" id="PTHR43065:SF46">
    <property type="entry name" value="C4-DICARBOXYLATE TRANSPORT SENSOR PROTEIN DCTB"/>
    <property type="match status" value="1"/>
</dbReference>
<feature type="domain" description="PAS" evidence="11">
    <location>
        <begin position="211"/>
        <end position="280"/>
    </location>
</feature>
<evidence type="ECO:0000256" key="1">
    <source>
        <dbReference type="ARBA" id="ARBA00000085"/>
    </source>
</evidence>
<feature type="transmembrane region" description="Helical" evidence="9">
    <location>
        <begin position="68"/>
        <end position="89"/>
    </location>
</feature>
<sequence length="557" mass="63543">MDYIYLSVMGSLIGTLAIVLISIYLYVLYRVRYMGIWAISWLVLLFRSAIFDSGLFSWKEPESVLGLTLYQLLTFIFVLLIVWSTYSFIKKPLSKWWIYGTVISFILSITLNIQCFSLLYKLLLPIYSGCFAFIWVGFLFIRHSESPIFGRLVTGCAYILVSLINFSAPFIMYGSWMLPWGYAFGGILRLVIAIGTLILYFEKTRTDLSNREFQYKLLTENAIDVIYYYRLPPEATIEYVSPSALLVTGYAPEEYYADNNLIFKLIHPDDKSLLDDFINNLPCSLETPLTLRLFRKDKATLWVEQKCVPIHNEKGQLVALEGIIRDITQRKKLEQMASTFDRMNMVGSMAATVAHEIRNPMTTVRGYLQVLGRKEKYQPDKEKFTLMIEEIDRANNIIREYLSLSHEKLVSLKKCSLNYIIEALFPLIQADANSSKVYASLNLSDIPELLLDENEVRQLLLNLVRNGIEAMPTGGNLVIRTFRGDNKIVLSISDQGSGIPLHILDHLGTPFFTTKDTGTGLGLPICYQIAHRHNASIKIDTSTTGTTFFVYFSPPVL</sequence>
<keyword evidence="14" id="KW-1185">Reference proteome</keyword>
<dbReference type="Proteomes" id="UP000216052">
    <property type="component" value="Chromosome"/>
</dbReference>
<dbReference type="SUPFAM" id="SSF55785">
    <property type="entry name" value="PYP-like sensor domain (PAS domain)"/>
    <property type="match status" value="1"/>
</dbReference>
<accession>A0ABZ3IZN0</accession>
<evidence type="ECO:0000256" key="6">
    <source>
        <dbReference type="ARBA" id="ARBA00022777"/>
    </source>
</evidence>
<keyword evidence="9" id="KW-0812">Transmembrane</keyword>
<evidence type="ECO:0000256" key="3">
    <source>
        <dbReference type="ARBA" id="ARBA00022553"/>
    </source>
</evidence>
<keyword evidence="7" id="KW-0067">ATP-binding</keyword>
<dbReference type="InterPro" id="IPR005467">
    <property type="entry name" value="His_kinase_dom"/>
</dbReference>
<dbReference type="SUPFAM" id="SSF47384">
    <property type="entry name" value="Homodimeric domain of signal transducing histidine kinase"/>
    <property type="match status" value="1"/>
</dbReference>
<dbReference type="Gene3D" id="3.30.450.20">
    <property type="entry name" value="PAS domain"/>
    <property type="match status" value="1"/>
</dbReference>
<dbReference type="CDD" id="cd00130">
    <property type="entry name" value="PAS"/>
    <property type="match status" value="1"/>
</dbReference>
<keyword evidence="9" id="KW-1133">Transmembrane helix</keyword>
<evidence type="ECO:0000313" key="13">
    <source>
        <dbReference type="EMBL" id="XFO71373.1"/>
    </source>
</evidence>
<evidence type="ECO:0000256" key="4">
    <source>
        <dbReference type="ARBA" id="ARBA00022679"/>
    </source>
</evidence>
<evidence type="ECO:0000259" key="10">
    <source>
        <dbReference type="PROSITE" id="PS50109"/>
    </source>
</evidence>
<feature type="transmembrane region" description="Helical" evidence="9">
    <location>
        <begin position="148"/>
        <end position="168"/>
    </location>
</feature>
<dbReference type="Gene3D" id="3.30.565.10">
    <property type="entry name" value="Histidine kinase-like ATPase, C-terminal domain"/>
    <property type="match status" value="1"/>
</dbReference>
<evidence type="ECO:0000256" key="8">
    <source>
        <dbReference type="ARBA" id="ARBA00023012"/>
    </source>
</evidence>
<dbReference type="InterPro" id="IPR000700">
    <property type="entry name" value="PAS-assoc_C"/>
</dbReference>
<dbReference type="PRINTS" id="PR00344">
    <property type="entry name" value="BCTRLSENSOR"/>
</dbReference>
<dbReference type="PROSITE" id="PS50112">
    <property type="entry name" value="PAS"/>
    <property type="match status" value="1"/>
</dbReference>
<keyword evidence="8" id="KW-0902">Two-component regulatory system</keyword>
<evidence type="ECO:0000313" key="14">
    <source>
        <dbReference type="Proteomes" id="UP000216052"/>
    </source>
</evidence>
<dbReference type="SMART" id="SM00086">
    <property type="entry name" value="PAC"/>
    <property type="match status" value="1"/>
</dbReference>
<evidence type="ECO:0000256" key="7">
    <source>
        <dbReference type="ARBA" id="ARBA00022840"/>
    </source>
</evidence>
<dbReference type="InterPro" id="IPR036890">
    <property type="entry name" value="HATPase_C_sf"/>
</dbReference>